<keyword evidence="11" id="KW-1185">Reference proteome</keyword>
<dbReference type="FunFam" id="3.30.60.30:FF:000037">
    <property type="entry name" value="Ovomucoid"/>
    <property type="match status" value="1"/>
</dbReference>
<dbReference type="SMART" id="SM00280">
    <property type="entry name" value="KAZAL"/>
    <property type="match status" value="1"/>
</dbReference>
<sequence length="50" mass="5501">RSSSGHAIPCTLEYMPICGTNGVTYRNKCDFCNAVVQSQGTLFLKHYGEC</sequence>
<evidence type="ECO:0000313" key="11">
    <source>
        <dbReference type="Proteomes" id="UP000053615"/>
    </source>
</evidence>
<name>A0A091JV03_COLST</name>
<dbReference type="AlphaFoldDB" id="A0A091JV03"/>
<evidence type="ECO:0000256" key="3">
    <source>
        <dbReference type="ARBA" id="ARBA00022525"/>
    </source>
</evidence>
<evidence type="ECO:0000313" key="10">
    <source>
        <dbReference type="EMBL" id="KFP28540.1"/>
    </source>
</evidence>
<feature type="non-terminal residue" evidence="10">
    <location>
        <position position="1"/>
    </location>
</feature>
<evidence type="ECO:0000256" key="6">
    <source>
        <dbReference type="ARBA" id="ARBA00022900"/>
    </source>
</evidence>
<dbReference type="SUPFAM" id="SSF100895">
    <property type="entry name" value="Kazal-type serine protease inhibitors"/>
    <property type="match status" value="1"/>
</dbReference>
<dbReference type="PROSITE" id="PS51465">
    <property type="entry name" value="KAZAL_2"/>
    <property type="match status" value="1"/>
</dbReference>
<evidence type="ECO:0000256" key="5">
    <source>
        <dbReference type="ARBA" id="ARBA00022737"/>
    </source>
</evidence>
<dbReference type="GO" id="GO:0005576">
    <property type="term" value="C:extracellular region"/>
    <property type="evidence" value="ECO:0007669"/>
    <property type="project" value="UniProtKB-SubCell"/>
</dbReference>
<accession>A0A091JV03</accession>
<dbReference type="InterPro" id="IPR001239">
    <property type="entry name" value="Prot_inh_Kazal-m"/>
</dbReference>
<dbReference type="PRINTS" id="PR00290">
    <property type="entry name" value="KAZALINHBTR"/>
</dbReference>
<dbReference type="PROSITE" id="PS00282">
    <property type="entry name" value="KAZAL_1"/>
    <property type="match status" value="1"/>
</dbReference>
<dbReference type="Pfam" id="PF00050">
    <property type="entry name" value="Kazal_1"/>
    <property type="match status" value="1"/>
</dbReference>
<evidence type="ECO:0000259" key="9">
    <source>
        <dbReference type="PROSITE" id="PS51465"/>
    </source>
</evidence>
<dbReference type="PANTHER" id="PTHR47499:SF1">
    <property type="entry name" value="SERINE PROTEASE INHIBITOR KAZAL-TYPE 7"/>
    <property type="match status" value="1"/>
</dbReference>
<dbReference type="EMBL" id="KK532882">
    <property type="protein sequence ID" value="KFP28540.1"/>
    <property type="molecule type" value="Genomic_DNA"/>
</dbReference>
<dbReference type="Proteomes" id="UP000053615">
    <property type="component" value="Unassembled WGS sequence"/>
</dbReference>
<protein>
    <recommendedName>
        <fullName evidence="2">Ovomucoid</fullName>
    </recommendedName>
</protein>
<dbReference type="Gene3D" id="3.30.60.30">
    <property type="match status" value="1"/>
</dbReference>
<proteinExistence type="predicted"/>
<keyword evidence="4" id="KW-0646">Protease inhibitor</keyword>
<organism evidence="10 11">
    <name type="scientific">Colius striatus</name>
    <name type="common">Speckled mousebird</name>
    <dbReference type="NCBI Taxonomy" id="57412"/>
    <lineage>
        <taxon>Eukaryota</taxon>
        <taxon>Metazoa</taxon>
        <taxon>Chordata</taxon>
        <taxon>Craniata</taxon>
        <taxon>Vertebrata</taxon>
        <taxon>Euteleostomi</taxon>
        <taxon>Archelosauria</taxon>
        <taxon>Archosauria</taxon>
        <taxon>Dinosauria</taxon>
        <taxon>Saurischia</taxon>
        <taxon>Theropoda</taxon>
        <taxon>Coelurosauria</taxon>
        <taxon>Aves</taxon>
        <taxon>Neognathae</taxon>
        <taxon>Neoaves</taxon>
        <taxon>Telluraves</taxon>
        <taxon>Coraciimorphae</taxon>
        <taxon>Coliiformes</taxon>
        <taxon>Coliidae</taxon>
        <taxon>Colius</taxon>
    </lineage>
</organism>
<gene>
    <name evidence="10" type="ORF">N325_07658</name>
</gene>
<dbReference type="InterPro" id="IPR036058">
    <property type="entry name" value="Kazal_dom_sf"/>
</dbReference>
<comment type="subcellular location">
    <subcellularLocation>
        <location evidence="1">Secreted</location>
    </subcellularLocation>
</comment>
<reference evidence="10 11" key="1">
    <citation type="submission" date="2014-04" db="EMBL/GenBank/DDBJ databases">
        <title>Genome evolution of avian class.</title>
        <authorList>
            <person name="Zhang G."/>
            <person name="Li C."/>
        </authorList>
    </citation>
    <scope>NUCLEOTIDE SEQUENCE [LARGE SCALE GENOMIC DNA]</scope>
    <source>
        <strain evidence="10">BGI_N325</strain>
    </source>
</reference>
<feature type="non-terminal residue" evidence="10">
    <location>
        <position position="50"/>
    </location>
</feature>
<evidence type="ECO:0000256" key="7">
    <source>
        <dbReference type="ARBA" id="ARBA00023157"/>
    </source>
</evidence>
<keyword evidence="5" id="KW-0677">Repeat</keyword>
<dbReference type="GO" id="GO:0004867">
    <property type="term" value="F:serine-type endopeptidase inhibitor activity"/>
    <property type="evidence" value="ECO:0007669"/>
    <property type="project" value="UniProtKB-KW"/>
</dbReference>
<evidence type="ECO:0000256" key="1">
    <source>
        <dbReference type="ARBA" id="ARBA00004613"/>
    </source>
</evidence>
<feature type="domain" description="Kazal-like" evidence="9">
    <location>
        <begin position="1"/>
        <end position="50"/>
    </location>
</feature>
<dbReference type="InterPro" id="IPR050159">
    <property type="entry name" value="Kazal-type_SerProtInhib"/>
</dbReference>
<keyword evidence="8" id="KW-0325">Glycoprotein</keyword>
<evidence type="ECO:0000256" key="8">
    <source>
        <dbReference type="ARBA" id="ARBA00023180"/>
    </source>
</evidence>
<keyword evidence="7" id="KW-1015">Disulfide bond</keyword>
<keyword evidence="3" id="KW-0964">Secreted</keyword>
<dbReference type="PANTHER" id="PTHR47499">
    <property type="entry name" value="SERINE PROTEASE INHIBITOR KAZAL-TYPE 7 SPINK7"/>
    <property type="match status" value="1"/>
</dbReference>
<evidence type="ECO:0000256" key="2">
    <source>
        <dbReference type="ARBA" id="ARBA00019248"/>
    </source>
</evidence>
<dbReference type="InterPro" id="IPR002350">
    <property type="entry name" value="Kazal_dom"/>
</dbReference>
<keyword evidence="6" id="KW-0722">Serine protease inhibitor</keyword>
<dbReference type="CDD" id="cd00104">
    <property type="entry name" value="KAZAL_FS"/>
    <property type="match status" value="1"/>
</dbReference>
<evidence type="ECO:0000256" key="4">
    <source>
        <dbReference type="ARBA" id="ARBA00022690"/>
    </source>
</evidence>